<feature type="domain" description="FANCL UBC-like" evidence="4">
    <location>
        <begin position="203"/>
        <end position="272"/>
    </location>
</feature>
<organism evidence="5 6">
    <name type="scientific">Tribonema minus</name>
    <dbReference type="NCBI Taxonomy" id="303371"/>
    <lineage>
        <taxon>Eukaryota</taxon>
        <taxon>Sar</taxon>
        <taxon>Stramenopiles</taxon>
        <taxon>Ochrophyta</taxon>
        <taxon>PX clade</taxon>
        <taxon>Xanthophyceae</taxon>
        <taxon>Tribonematales</taxon>
        <taxon>Tribonemataceae</taxon>
        <taxon>Tribonema</taxon>
    </lineage>
</organism>
<protein>
    <submittedName>
        <fullName evidence="5">WD-repeat region-domain-containing protein</fullName>
    </submittedName>
</protein>
<gene>
    <name evidence="5" type="ORF">JKP88DRAFT_332890</name>
</gene>
<dbReference type="GO" id="GO:0036297">
    <property type="term" value="P:interstrand cross-link repair"/>
    <property type="evidence" value="ECO:0007669"/>
    <property type="project" value="InterPro"/>
</dbReference>
<dbReference type="CDD" id="cd23831">
    <property type="entry name" value="DRWD-N_FANCL"/>
    <property type="match status" value="1"/>
</dbReference>
<evidence type="ECO:0000259" key="3">
    <source>
        <dbReference type="Pfam" id="PF18890"/>
    </source>
</evidence>
<name>A0A835YLD4_9STRA</name>
<dbReference type="CDD" id="cd23832">
    <property type="entry name" value="DRWD-C_FANCL"/>
    <property type="match status" value="1"/>
</dbReference>
<feature type="domain" description="FANCL UBC-like" evidence="3">
    <location>
        <begin position="112"/>
        <end position="199"/>
    </location>
</feature>
<dbReference type="InterPro" id="IPR043898">
    <property type="entry name" value="FANCL_d2"/>
</dbReference>
<dbReference type="CDD" id="cd16490">
    <property type="entry name" value="RING-CH-C4HC3_FANCL"/>
    <property type="match status" value="1"/>
</dbReference>
<dbReference type="Pfam" id="PF18891">
    <property type="entry name" value="FANCL_d3"/>
    <property type="match status" value="1"/>
</dbReference>
<dbReference type="AlphaFoldDB" id="A0A835YLD4"/>
<evidence type="ECO:0000259" key="4">
    <source>
        <dbReference type="Pfam" id="PF18891"/>
    </source>
</evidence>
<dbReference type="InterPro" id="IPR019162">
    <property type="entry name" value="FancL_WD-rpt_cont_dom"/>
</dbReference>
<dbReference type="GO" id="GO:0043240">
    <property type="term" value="C:Fanconi anaemia nuclear complex"/>
    <property type="evidence" value="ECO:0007669"/>
    <property type="project" value="InterPro"/>
</dbReference>
<dbReference type="InterPro" id="IPR043003">
    <property type="entry name" value="FANCL_d3_sf"/>
</dbReference>
<dbReference type="InterPro" id="IPR044037">
    <property type="entry name" value="FANCL_d3"/>
</dbReference>
<sequence length="404" mass="43034">MFRDDGGPTAAVRGSALLPCNATCTEYCGFIEALGRQFRIKIRLKSPGGQVDAEAFACDAELSQILTSAGALPALRLRLAQTPDPASFVAELQDVLQRLLRAAPQSAPAPAAYYSRLVAEIDKVGWEHLVTISERLSHLQLRVSDAAGRHHVIGVTMPPDYPRTAPTCVADLPAPFALQWRAGQSSLADVLGQFRAALAPFLPLWEVLDDLDAHTHVLEPEHRSRAIAQRRVALAPHCSLSLALNPLAPRAAPEVRFLGAQASLAPFKAAVRCALWAQASLAPFKAAFAANAPRTWDPSRLLRANLEAALGAPLPSPATTLREDISGDCGICYQYRLADASGGGGSGGSSGAVPDRVCDNARCRRPYHPACLLAWLQGLPESRTSFGTTFGTCPYCSEDISATS</sequence>
<dbReference type="GO" id="GO:0006513">
    <property type="term" value="P:protein monoubiquitination"/>
    <property type="evidence" value="ECO:0007669"/>
    <property type="project" value="TreeGrafter"/>
</dbReference>
<proteinExistence type="predicted"/>
<dbReference type="PANTHER" id="PTHR13206">
    <property type="entry name" value="UBIQUITIN LIGASE PROTEIN PHF9 FANCONI ANEMIA GROUP L PROTEIN"/>
    <property type="match status" value="1"/>
</dbReference>
<dbReference type="Pfam" id="PF18890">
    <property type="entry name" value="FANCL_d2"/>
    <property type="match status" value="1"/>
</dbReference>
<evidence type="ECO:0000313" key="6">
    <source>
        <dbReference type="Proteomes" id="UP000664859"/>
    </source>
</evidence>
<dbReference type="InterPro" id="IPR026850">
    <property type="entry name" value="FANCL_C"/>
</dbReference>
<evidence type="ECO:0000313" key="5">
    <source>
        <dbReference type="EMBL" id="KAG5177285.1"/>
    </source>
</evidence>
<dbReference type="Pfam" id="PF11793">
    <property type="entry name" value="FANCL_C"/>
    <property type="match status" value="1"/>
</dbReference>
<reference evidence="5" key="1">
    <citation type="submission" date="2021-02" db="EMBL/GenBank/DDBJ databases">
        <title>First Annotated Genome of the Yellow-green Alga Tribonema minus.</title>
        <authorList>
            <person name="Mahan K.M."/>
        </authorList>
    </citation>
    <scope>NUCLEOTIDE SEQUENCE</scope>
    <source>
        <strain evidence="5">UTEX B ZZ1240</strain>
    </source>
</reference>
<evidence type="ECO:0000259" key="2">
    <source>
        <dbReference type="Pfam" id="PF11793"/>
    </source>
</evidence>
<dbReference type="InterPro" id="IPR013083">
    <property type="entry name" value="Znf_RING/FYVE/PHD"/>
</dbReference>
<dbReference type="Proteomes" id="UP000664859">
    <property type="component" value="Unassembled WGS sequence"/>
</dbReference>
<evidence type="ECO:0000259" key="1">
    <source>
        <dbReference type="Pfam" id="PF09765"/>
    </source>
</evidence>
<comment type="caution">
    <text evidence="5">The sequence shown here is derived from an EMBL/GenBank/DDBJ whole genome shotgun (WGS) entry which is preliminary data.</text>
</comment>
<dbReference type="EMBL" id="JAFCMP010000526">
    <property type="protein sequence ID" value="KAG5177285.1"/>
    <property type="molecule type" value="Genomic_DNA"/>
</dbReference>
<dbReference type="Pfam" id="PF09765">
    <property type="entry name" value="FANCL_d1"/>
    <property type="match status" value="1"/>
</dbReference>
<keyword evidence="6" id="KW-1185">Reference proteome</keyword>
<dbReference type="SMART" id="SM01197">
    <property type="entry name" value="FANCL_C"/>
    <property type="match status" value="1"/>
</dbReference>
<dbReference type="Gene3D" id="3.10.110.20">
    <property type="entry name" value="RWD domain-like"/>
    <property type="match status" value="1"/>
</dbReference>
<dbReference type="InterPro" id="IPR016135">
    <property type="entry name" value="UBQ-conjugating_enzyme/RWD"/>
</dbReference>
<dbReference type="Gene3D" id="3.10.110.10">
    <property type="entry name" value="Ubiquitin Conjugating Enzyme"/>
    <property type="match status" value="1"/>
</dbReference>
<accession>A0A835YLD4</accession>
<dbReference type="CDD" id="cd23786">
    <property type="entry name" value="ELF_FANCL"/>
    <property type="match status" value="1"/>
</dbReference>
<dbReference type="PANTHER" id="PTHR13206:SF0">
    <property type="entry name" value="E3 UBIQUITIN-PROTEIN LIGASE FANCL"/>
    <property type="match status" value="1"/>
</dbReference>
<dbReference type="GO" id="GO:0061630">
    <property type="term" value="F:ubiquitin protein ligase activity"/>
    <property type="evidence" value="ECO:0007669"/>
    <property type="project" value="TreeGrafter"/>
</dbReference>
<dbReference type="OrthoDB" id="10263265at2759"/>
<dbReference type="Gene3D" id="3.30.40.10">
    <property type="entry name" value="Zinc/RING finger domain, C3HC4 (zinc finger)"/>
    <property type="match status" value="1"/>
</dbReference>
<feature type="domain" description="FANCL C-terminal" evidence="2">
    <location>
        <begin position="328"/>
        <end position="401"/>
    </location>
</feature>
<feature type="domain" description="Fanconi anemia complex subunit FancL WD-repeat containing" evidence="1">
    <location>
        <begin position="17"/>
        <end position="98"/>
    </location>
</feature>
<dbReference type="InterPro" id="IPR026848">
    <property type="entry name" value="Fancl"/>
</dbReference>